<evidence type="ECO:0000256" key="1">
    <source>
        <dbReference type="ARBA" id="ARBA00038240"/>
    </source>
</evidence>
<reference evidence="3 4" key="1">
    <citation type="submission" date="2020-09" db="EMBL/GenBank/DDBJ databases">
        <title>Paenibacillus sp. strain PR3 16S rRNA gene Genome sequencing and assembly.</title>
        <authorList>
            <person name="Kim J."/>
        </authorList>
    </citation>
    <scope>NUCLEOTIDE SEQUENCE [LARGE SCALE GENOMIC DNA]</scope>
    <source>
        <strain evidence="3 4">PR3</strain>
    </source>
</reference>
<evidence type="ECO:0000313" key="4">
    <source>
        <dbReference type="Proteomes" id="UP000609346"/>
    </source>
</evidence>
<keyword evidence="4" id="KW-1185">Reference proteome</keyword>
<sequence length="340" mass="39566">MISPSREEERLAASAADKYGFSMERVRYLGGSQNQIYAYEHEGNAYIIRFTPVSNRTEQQVLSELDWIQYLADNGIAVSAPVLSLDGKLTEQIMLADGSACHCIVFGRAPGKQVPYPDCLKDNALYERLGELTGRLHALSRTYQPSDDAMTRRHDWSDNWFLRHIDLIPATQHLVRSSYNRLLDELRALSQDPEAYGLIHGDINVGNFTVDEQGTITLFDFDEAEYSWFVEDIAIQLYYLVYVYGGEEGRASRKEQAGRFMEHFMQGYEREYRLDRQWLRLMPLFLRVRELIVYIGAFRRWDGVDETFSSSDNQWFKDWIAESRHRIEQGIPIVDIWTEQ</sequence>
<comment type="caution">
    <text evidence="3">The sequence shown here is derived from an EMBL/GenBank/DDBJ whole genome shotgun (WGS) entry which is preliminary data.</text>
</comment>
<name>A0ABR8MZN3_9BACL</name>
<gene>
    <name evidence="3" type="ORF">H8B09_17395</name>
</gene>
<dbReference type="RefSeq" id="WP_191204834.1">
    <property type="nucleotide sequence ID" value="NZ_JACXZA010000004.1"/>
</dbReference>
<dbReference type="PANTHER" id="PTHR21064:SF6">
    <property type="entry name" value="AMINOGLYCOSIDE PHOSPHOTRANSFERASE DOMAIN-CONTAINING PROTEIN"/>
    <property type="match status" value="1"/>
</dbReference>
<evidence type="ECO:0000259" key="2">
    <source>
        <dbReference type="Pfam" id="PF01636"/>
    </source>
</evidence>
<dbReference type="InterPro" id="IPR050249">
    <property type="entry name" value="Pseudomonas-type_ThrB"/>
</dbReference>
<dbReference type="PANTHER" id="PTHR21064">
    <property type="entry name" value="AMINOGLYCOSIDE PHOSPHOTRANSFERASE DOMAIN-CONTAINING PROTEIN-RELATED"/>
    <property type="match status" value="1"/>
</dbReference>
<protein>
    <submittedName>
        <fullName evidence="3">Phosphotransferase</fullName>
    </submittedName>
</protein>
<evidence type="ECO:0000313" key="3">
    <source>
        <dbReference type="EMBL" id="MBD3920542.1"/>
    </source>
</evidence>
<dbReference type="InterPro" id="IPR002575">
    <property type="entry name" value="Aminoglycoside_PTrfase"/>
</dbReference>
<accession>A0ABR8MZN3</accession>
<dbReference type="Gene3D" id="3.90.1200.10">
    <property type="match status" value="1"/>
</dbReference>
<dbReference type="Gene3D" id="3.30.200.20">
    <property type="entry name" value="Phosphorylase Kinase, domain 1"/>
    <property type="match status" value="1"/>
</dbReference>
<dbReference type="Pfam" id="PF01636">
    <property type="entry name" value="APH"/>
    <property type="match status" value="1"/>
</dbReference>
<proteinExistence type="inferred from homology"/>
<organism evidence="3 4">
    <name type="scientific">Paenibacillus terricola</name>
    <dbReference type="NCBI Taxonomy" id="2763503"/>
    <lineage>
        <taxon>Bacteria</taxon>
        <taxon>Bacillati</taxon>
        <taxon>Bacillota</taxon>
        <taxon>Bacilli</taxon>
        <taxon>Bacillales</taxon>
        <taxon>Paenibacillaceae</taxon>
        <taxon>Paenibacillus</taxon>
    </lineage>
</organism>
<dbReference type="EMBL" id="JACXZA010000004">
    <property type="protein sequence ID" value="MBD3920542.1"/>
    <property type="molecule type" value="Genomic_DNA"/>
</dbReference>
<feature type="domain" description="Aminoglycoside phosphotransferase" evidence="2">
    <location>
        <begin position="29"/>
        <end position="268"/>
    </location>
</feature>
<comment type="similarity">
    <text evidence="1">Belongs to the pseudomonas-type ThrB family.</text>
</comment>
<dbReference type="Proteomes" id="UP000609346">
    <property type="component" value="Unassembled WGS sequence"/>
</dbReference>
<dbReference type="InterPro" id="IPR011009">
    <property type="entry name" value="Kinase-like_dom_sf"/>
</dbReference>
<dbReference type="SUPFAM" id="SSF56112">
    <property type="entry name" value="Protein kinase-like (PK-like)"/>
    <property type="match status" value="1"/>
</dbReference>